<comment type="caution">
    <text evidence="1">The sequence shown here is derived from an EMBL/GenBank/DDBJ whole genome shotgun (WGS) entry which is preliminary data.</text>
</comment>
<evidence type="ECO:0000313" key="1">
    <source>
        <dbReference type="EMBL" id="RXS96578.1"/>
    </source>
</evidence>
<name>A0A4Q1SGC1_9BACT</name>
<reference evidence="1 2" key="1">
    <citation type="journal article" date="2016" name="Int. J. Syst. Evol. Microbiol.">
        <title>Acidipila dinghuensis sp. nov., an acidobacterium isolated from forest soil.</title>
        <authorList>
            <person name="Jiang Y.W."/>
            <person name="Wang J."/>
            <person name="Chen M.H."/>
            <person name="Lv Y.Y."/>
            <person name="Qiu L.H."/>
        </authorList>
    </citation>
    <scope>NUCLEOTIDE SEQUENCE [LARGE SCALE GENOMIC DNA]</scope>
    <source>
        <strain evidence="1 2">DHOF10</strain>
    </source>
</reference>
<dbReference type="OrthoDB" id="116667at2"/>
<dbReference type="AlphaFoldDB" id="A0A4Q1SGC1"/>
<proteinExistence type="predicted"/>
<dbReference type="Proteomes" id="UP000290253">
    <property type="component" value="Unassembled WGS sequence"/>
</dbReference>
<sequence length="273" mass="30671">MSLRDELNFRARLWAKMHGCMAAELGGEASSVLFGCNEAGRRDNFLPEVHAEILARPAWARRLEKVHTAYRRSRARADWPWRELDAAVSSDALLMNIFCHPASSRNTALHALLGEAAGSEPEFGIRPRTPLASGRGDTTEIDMRIGHLLVEAKLTESDFQIAPERLIHRYRDIEEVIDIASLPRLEDGRFPGYQLVRGALAAHATGLSFAVLCDARRPDLIESWLQVQRCIRPLELRIRLKLLTWQEIAATLESGHQGFLGARYGIFPSSDIR</sequence>
<keyword evidence="2" id="KW-1185">Reference proteome</keyword>
<accession>A0A4Q1SGC1</accession>
<dbReference type="EMBL" id="SDMK01000001">
    <property type="protein sequence ID" value="RXS96578.1"/>
    <property type="molecule type" value="Genomic_DNA"/>
</dbReference>
<dbReference type="Pfam" id="PF22558">
    <property type="entry name" value="REase-ARP"/>
    <property type="match status" value="1"/>
</dbReference>
<dbReference type="RefSeq" id="WP_129206328.1">
    <property type="nucleotide sequence ID" value="NZ_BMGU01000001.1"/>
</dbReference>
<protein>
    <submittedName>
        <fullName evidence="1">Uncharacterized protein</fullName>
    </submittedName>
</protein>
<gene>
    <name evidence="1" type="ORF">ESZ00_01095</name>
</gene>
<evidence type="ECO:0000313" key="2">
    <source>
        <dbReference type="Proteomes" id="UP000290253"/>
    </source>
</evidence>
<organism evidence="1 2">
    <name type="scientific">Silvibacterium dinghuense</name>
    <dbReference type="NCBI Taxonomy" id="1560006"/>
    <lineage>
        <taxon>Bacteria</taxon>
        <taxon>Pseudomonadati</taxon>
        <taxon>Acidobacteriota</taxon>
        <taxon>Terriglobia</taxon>
        <taxon>Terriglobales</taxon>
        <taxon>Acidobacteriaceae</taxon>
        <taxon>Silvibacterium</taxon>
    </lineage>
</organism>
<dbReference type="InterPro" id="IPR054333">
    <property type="entry name" value="REase-ARP-assoc"/>
</dbReference>